<evidence type="ECO:0000256" key="1">
    <source>
        <dbReference type="SAM" id="Phobius"/>
    </source>
</evidence>
<keyword evidence="1" id="KW-0812">Transmembrane</keyword>
<name>A0A383BR87_9ZZZZ</name>
<accession>A0A383BR87</accession>
<keyword evidence="1" id="KW-1133">Transmembrane helix</keyword>
<dbReference type="EMBL" id="UINC01202487">
    <property type="protein sequence ID" value="SVE22313.1"/>
    <property type="molecule type" value="Genomic_DNA"/>
</dbReference>
<dbReference type="AlphaFoldDB" id="A0A383BR87"/>
<dbReference type="Pfam" id="PF02169">
    <property type="entry name" value="LPP20"/>
    <property type="match status" value="1"/>
</dbReference>
<dbReference type="Gene3D" id="3.10.28.20">
    <property type="entry name" value="Acetamidase/Formamidase-like domains"/>
    <property type="match status" value="1"/>
</dbReference>
<evidence type="ECO:0000259" key="2">
    <source>
        <dbReference type="Pfam" id="PF02169"/>
    </source>
</evidence>
<gene>
    <name evidence="3" type="ORF">METZ01_LOCUS475167</name>
</gene>
<reference evidence="3" key="1">
    <citation type="submission" date="2018-05" db="EMBL/GenBank/DDBJ databases">
        <authorList>
            <person name="Lanie J.A."/>
            <person name="Ng W.-L."/>
            <person name="Kazmierczak K.M."/>
            <person name="Andrzejewski T.M."/>
            <person name="Davidsen T.M."/>
            <person name="Wayne K.J."/>
            <person name="Tettelin H."/>
            <person name="Glass J.I."/>
            <person name="Rusch D."/>
            <person name="Podicherti R."/>
            <person name="Tsui H.-C.T."/>
            <person name="Winkler M.E."/>
        </authorList>
    </citation>
    <scope>NUCLEOTIDE SEQUENCE</scope>
</reference>
<dbReference type="InterPro" id="IPR024952">
    <property type="entry name" value="LPP20-like_dom"/>
</dbReference>
<protein>
    <recommendedName>
        <fullName evidence="2">Lipoprotein LPP20-like domain-containing protein</fullName>
    </recommendedName>
</protein>
<feature type="transmembrane region" description="Helical" evidence="1">
    <location>
        <begin position="21"/>
        <end position="41"/>
    </location>
</feature>
<feature type="domain" description="Lipoprotein LPP20-like" evidence="2">
    <location>
        <begin position="54"/>
        <end position="166"/>
    </location>
</feature>
<evidence type="ECO:0000313" key="3">
    <source>
        <dbReference type="EMBL" id="SVE22313.1"/>
    </source>
</evidence>
<feature type="non-terminal residue" evidence="3">
    <location>
        <position position="1"/>
    </location>
</feature>
<sequence>RNIIFLRNSWEKIEMIHENRFSLIFGLILFVFMFGACSSTPESTRTTMDEYEPPKWVVKSSGAFKDSNGRAFYGVGSASGIKNFSLQRTAADDRARNDLAKVFEFYTKSLTKDYMASTTAGDFSKTSEEQNIEVAIKTVTSATLTGVLIIDHWEHPARNELFSLARLDLESFKKNLDKHKELSQAVRKAIKERADKLHEELEQEVLKKEGKS</sequence>
<proteinExistence type="predicted"/>
<keyword evidence="1" id="KW-0472">Membrane</keyword>
<organism evidence="3">
    <name type="scientific">marine metagenome</name>
    <dbReference type="NCBI Taxonomy" id="408172"/>
    <lineage>
        <taxon>unclassified sequences</taxon>
        <taxon>metagenomes</taxon>
        <taxon>ecological metagenomes</taxon>
    </lineage>
</organism>